<dbReference type="GO" id="GO:0005741">
    <property type="term" value="C:mitochondrial outer membrane"/>
    <property type="evidence" value="ECO:0007669"/>
    <property type="project" value="TreeGrafter"/>
</dbReference>
<dbReference type="PROSITE" id="PS50062">
    <property type="entry name" value="BCL2_FAMILY"/>
    <property type="match status" value="1"/>
</dbReference>
<feature type="transmembrane region" description="Helical" evidence="3">
    <location>
        <begin position="172"/>
        <end position="191"/>
    </location>
</feature>
<evidence type="ECO:0000313" key="5">
    <source>
        <dbReference type="Proteomes" id="UP001652625"/>
    </source>
</evidence>
<dbReference type="Proteomes" id="UP001652625">
    <property type="component" value="Chromosome 12"/>
</dbReference>
<sequence length="192" mass="21538">MAGPPNAQEDNYKRIVKSYVGEKLRKKGLKIRGYEGEELKPPVIEIAKTLQRVGDELESANTDFFKNMCDQLQITPSTAYPTFQSIADEIFVSGKNWGRVVAFLTFGGNFAVHCALRADMGEEYVDRVVNWISKYMAVNLDYWINQQGGWDGFLIFFEKTKNNDDEQGSQSVFLVSALAGLGVGALLMLTFK</sequence>
<reference evidence="8" key="1">
    <citation type="journal article" date="2020" name="Biochem. J.">
        <title>The structural basis of Bcl-2 mediated cell death regulation in hydra.</title>
        <authorList>
            <person name="Banjara S."/>
            <person name="D Sa J."/>
            <person name="Hinds M.G."/>
            <person name="Kvansakul M."/>
        </authorList>
    </citation>
    <scope>X-RAY CRYSTALLOGRAPHY (1.99 ANGSTROMS) OF 1-160</scope>
</reference>
<dbReference type="InterPro" id="IPR020726">
    <property type="entry name" value="Bcl2_BH2_motif_CS"/>
</dbReference>
<evidence type="ECO:0007829" key="8">
    <source>
        <dbReference type="PDB" id="6WH0"/>
    </source>
</evidence>
<organism evidence="5 6">
    <name type="scientific">Hydra vulgaris</name>
    <name type="common">Hydra</name>
    <name type="synonym">Hydra attenuata</name>
    <dbReference type="NCBI Taxonomy" id="6087"/>
    <lineage>
        <taxon>Eukaryota</taxon>
        <taxon>Metazoa</taxon>
        <taxon>Cnidaria</taxon>
        <taxon>Hydrozoa</taxon>
        <taxon>Hydroidolina</taxon>
        <taxon>Anthoathecata</taxon>
        <taxon>Aplanulata</taxon>
        <taxon>Hydridae</taxon>
        <taxon>Hydra</taxon>
    </lineage>
</organism>
<feature type="disulfide bond" evidence="7">
    <location>
        <begin position="69"/>
        <end position="114"/>
    </location>
</feature>
<evidence type="ECO:0000256" key="3">
    <source>
        <dbReference type="SAM" id="Phobius"/>
    </source>
</evidence>
<evidence type="ECO:0000256" key="2">
    <source>
        <dbReference type="ARBA" id="ARBA00022703"/>
    </source>
</evidence>
<comment type="similarity">
    <text evidence="1">Belongs to the Bcl-2 family.</text>
</comment>
<feature type="domain" description="Bcl-2 Bcl-2 homology region 1-3" evidence="4">
    <location>
        <begin position="50"/>
        <end position="150"/>
    </location>
</feature>
<dbReference type="PROSITE" id="PS01258">
    <property type="entry name" value="BH2"/>
    <property type="match status" value="1"/>
</dbReference>
<dbReference type="GO" id="GO:0008630">
    <property type="term" value="P:intrinsic apoptotic signaling pathway in response to DNA damage"/>
    <property type="evidence" value="ECO:0007669"/>
    <property type="project" value="TreeGrafter"/>
</dbReference>
<dbReference type="RefSeq" id="NP_001274712.1">
    <property type="nucleotide sequence ID" value="NM_001287783.1"/>
</dbReference>
<dbReference type="OMA" id="EGITWAR"/>
<dbReference type="SMR" id="A7LM80"/>
<keyword evidence="2" id="KW-0053">Apoptosis</keyword>
<dbReference type="GO" id="GO:0042981">
    <property type="term" value="P:regulation of apoptotic process"/>
    <property type="evidence" value="ECO:0007669"/>
    <property type="project" value="InterPro"/>
</dbReference>
<evidence type="ECO:0000259" key="4">
    <source>
        <dbReference type="SMART" id="SM00337"/>
    </source>
</evidence>
<keyword evidence="5" id="KW-1185">Reference proteome</keyword>
<dbReference type="InterPro" id="IPR036834">
    <property type="entry name" value="Bcl-2-like_sf"/>
</dbReference>
<protein>
    <submittedName>
        <fullName evidence="6">Bcl-2-like protein 1-like</fullName>
    </submittedName>
</protein>
<accession>A7LM80</accession>
<dbReference type="AlphaFoldDB" id="A7LM80"/>
<dbReference type="GO" id="GO:0051400">
    <property type="term" value="F:BH domain binding"/>
    <property type="evidence" value="ECO:0007669"/>
    <property type="project" value="TreeGrafter"/>
</dbReference>
<dbReference type="SMART" id="SM00337">
    <property type="entry name" value="BCL"/>
    <property type="match status" value="1"/>
</dbReference>
<dbReference type="SUPFAM" id="SSF56854">
    <property type="entry name" value="Bcl-2 inhibitors of programmed cell death"/>
    <property type="match status" value="1"/>
</dbReference>
<dbReference type="InterPro" id="IPR026298">
    <property type="entry name" value="Bcl-2_fam"/>
</dbReference>
<name>A7LM80_HYDVU</name>
<dbReference type="InterPro" id="IPR046371">
    <property type="entry name" value="Bcl-2_BH1-3"/>
</dbReference>
<dbReference type="PANTHER" id="PTHR11256">
    <property type="entry name" value="BCL-2 RELATED"/>
    <property type="match status" value="1"/>
</dbReference>
<reference evidence="6" key="3">
    <citation type="submission" date="2025-08" db="UniProtKB">
        <authorList>
            <consortium name="RefSeq"/>
        </authorList>
    </citation>
    <scope>IDENTIFICATION</scope>
</reference>
<dbReference type="InterPro" id="IPR002475">
    <property type="entry name" value="Bcl2-like"/>
</dbReference>
<keyword evidence="3" id="KW-0812">Transmembrane</keyword>
<dbReference type="PRINTS" id="PR01862">
    <property type="entry name" value="BCL2FAMILY"/>
</dbReference>
<dbReference type="Gene3D" id="1.10.437.10">
    <property type="entry name" value="Blc2-like"/>
    <property type="match status" value="1"/>
</dbReference>
<evidence type="ECO:0000313" key="6">
    <source>
        <dbReference type="RefSeq" id="NP_001274712.1"/>
    </source>
</evidence>
<keyword evidence="7 8" id="KW-0002">3D-structure</keyword>
<dbReference type="GO" id="GO:0001836">
    <property type="term" value="P:release of cytochrome c from mitochondria"/>
    <property type="evidence" value="ECO:0007669"/>
    <property type="project" value="TreeGrafter"/>
</dbReference>
<keyword evidence="3" id="KW-1133">Transmembrane helix</keyword>
<reference evidence="7" key="2">
    <citation type="submission" date="2020-04" db="PDB data bank">
        <title>Crystal structures of HyBcl-2-4 with HyBak1 BH3 and HyBax BH3.</title>
        <authorList>
            <person name="Banjara S."/>
            <person name="Sa J.D."/>
            <person name="Hinds M.G."/>
            <person name="Kvansakul M."/>
        </authorList>
    </citation>
    <scope>X-RAY CRYSTALLOGRAPHY (2.20 ANGSTROMS) OF 7-162</scope>
    <scope>DISULFIDE BONDS</scope>
</reference>
<evidence type="ECO:0007829" key="7">
    <source>
        <dbReference type="PDB" id="6WGZ"/>
    </source>
</evidence>
<dbReference type="OrthoDB" id="6021377at2759"/>
<keyword evidence="3" id="KW-0472">Membrane</keyword>
<dbReference type="GeneID" id="100203447"/>
<dbReference type="PDB" id="6WGZ">
    <property type="method" value="X-ray"/>
    <property type="resolution" value="2.20 A"/>
    <property type="chains" value="B=7-162"/>
</dbReference>
<dbReference type="PDB" id="6WH0">
    <property type="method" value="X-ray"/>
    <property type="resolution" value="1.99 A"/>
    <property type="chains" value="A=1-160"/>
</dbReference>
<proteinExistence type="evidence at protein level"/>
<evidence type="ECO:0000256" key="1">
    <source>
        <dbReference type="ARBA" id="ARBA00009458"/>
    </source>
</evidence>
<dbReference type="PANTHER" id="PTHR11256:SF50">
    <property type="entry name" value="APOPTOSIS REGULATOR CED-9"/>
    <property type="match status" value="1"/>
</dbReference>
<dbReference type="CDD" id="cd06845">
    <property type="entry name" value="Bcl-2_like"/>
    <property type="match status" value="1"/>
</dbReference>
<dbReference type="GO" id="GO:0097192">
    <property type="term" value="P:extrinsic apoptotic signaling pathway in absence of ligand"/>
    <property type="evidence" value="ECO:0007669"/>
    <property type="project" value="TreeGrafter"/>
</dbReference>
<gene>
    <name evidence="6" type="primary">LOC100203447</name>
</gene>
<dbReference type="KEGG" id="hmg:100203447"/>
<dbReference type="Pfam" id="PF00452">
    <property type="entry name" value="Bcl-2"/>
    <property type="match status" value="1"/>
</dbReference>